<feature type="compositionally biased region" description="Basic and acidic residues" evidence="1">
    <location>
        <begin position="83"/>
        <end position="92"/>
    </location>
</feature>
<dbReference type="EMBL" id="JAVRRF010000014">
    <property type="protein sequence ID" value="KAK5058430.1"/>
    <property type="molecule type" value="Genomic_DNA"/>
</dbReference>
<keyword evidence="4" id="KW-1185">Reference proteome</keyword>
<organism evidence="3 4">
    <name type="scientific">Exophiala sideris</name>
    <dbReference type="NCBI Taxonomy" id="1016849"/>
    <lineage>
        <taxon>Eukaryota</taxon>
        <taxon>Fungi</taxon>
        <taxon>Dikarya</taxon>
        <taxon>Ascomycota</taxon>
        <taxon>Pezizomycotina</taxon>
        <taxon>Eurotiomycetes</taxon>
        <taxon>Chaetothyriomycetidae</taxon>
        <taxon>Chaetothyriales</taxon>
        <taxon>Herpotrichiellaceae</taxon>
        <taxon>Exophiala</taxon>
    </lineage>
</organism>
<feature type="region of interest" description="Disordered" evidence="1">
    <location>
        <begin position="83"/>
        <end position="105"/>
    </location>
</feature>
<feature type="region of interest" description="Disordered" evidence="1">
    <location>
        <begin position="16"/>
        <end position="38"/>
    </location>
</feature>
<name>A0ABR0J8Z5_9EURO</name>
<sequence>MASAINHFGAASDGLDRAQLDVAPPVDAPTDPRPPAEALNYRKPSIRRVVKDNLLSVVVHPRYGVNKIKAAISEKREAIANETGEHQKDPDHAPTLAPAPPNRSLENDRLVHGLDEKPKFPPAKEFIKHPMTSLQSTVQDQRGSDWAENMASSEVAHGAEVNLVRQADKVANAVTPSEKEDELRTLVQLKQSRQDEMVRWSIDRHVRRVARTHVPERPPQPPPLSKKDPLQSWSEYTKARLKYELHKHAEFYIDNASDLPQPDRKLLASALERLIIASVPVQNAFMRLRNISHWVNPRESAGYMVLYFSLLVFSQITRMIILFVLLGTLYRRWHPPTLSERRKTLAHSEDRDAIAQDLVELVTQYGTRGWVDRAIELAGPVLFDSMERAADILETIRNFYEWRVPWRTGCTLGLLFAWWSLITLTPTWLLVQMTFSFVGIDFFFLTPLGVRYPQYRLLFSPWTWLLWKIPTHADWAIARLQAEAEKYLEQHGNLGDIDNDDARNTKMPSKTGIRDTPEGPQMIGRYKCRDEDVYGELVVTTVSISFSPRKSADHTGWVLLFRQLTGIQKVTVEVKSGEEAGLIFVELDGSMHNIAHMNERDLVFSQIIGYSRLLWKRTG</sequence>
<feature type="transmembrane region" description="Helical" evidence="2">
    <location>
        <begin position="305"/>
        <end position="330"/>
    </location>
</feature>
<comment type="caution">
    <text evidence="3">The sequence shown here is derived from an EMBL/GenBank/DDBJ whole genome shotgun (WGS) entry which is preliminary data.</text>
</comment>
<keyword evidence="2" id="KW-0812">Transmembrane</keyword>
<dbReference type="Proteomes" id="UP001345691">
    <property type="component" value="Unassembled WGS sequence"/>
</dbReference>
<accession>A0ABR0J8Z5</accession>
<dbReference type="InterPro" id="IPR037847">
    <property type="entry name" value="GRAMDC4"/>
</dbReference>
<evidence type="ECO:0000256" key="1">
    <source>
        <dbReference type="SAM" id="MobiDB-lite"/>
    </source>
</evidence>
<keyword evidence="2" id="KW-1133">Transmembrane helix</keyword>
<evidence type="ECO:0000313" key="4">
    <source>
        <dbReference type="Proteomes" id="UP001345691"/>
    </source>
</evidence>
<evidence type="ECO:0000313" key="3">
    <source>
        <dbReference type="EMBL" id="KAK5058430.1"/>
    </source>
</evidence>
<proteinExistence type="predicted"/>
<dbReference type="PANTHER" id="PTHR37402">
    <property type="entry name" value="GRAM DOMAIN-CONTAINING PROTEIN 4"/>
    <property type="match status" value="1"/>
</dbReference>
<keyword evidence="2" id="KW-0472">Membrane</keyword>
<dbReference type="PANTHER" id="PTHR37402:SF1">
    <property type="entry name" value="GRAM DOMAIN-CONTAINING PROTEIN 4"/>
    <property type="match status" value="1"/>
</dbReference>
<protein>
    <submittedName>
        <fullName evidence="3">Uncharacterized protein</fullName>
    </submittedName>
</protein>
<gene>
    <name evidence="3" type="ORF">LTR69_006835</name>
</gene>
<evidence type="ECO:0000256" key="2">
    <source>
        <dbReference type="SAM" id="Phobius"/>
    </source>
</evidence>
<reference evidence="3 4" key="1">
    <citation type="submission" date="2023-08" db="EMBL/GenBank/DDBJ databases">
        <title>Black Yeasts Isolated from many extreme environments.</title>
        <authorList>
            <person name="Coleine C."/>
            <person name="Stajich J.E."/>
            <person name="Selbmann L."/>
        </authorList>
    </citation>
    <scope>NUCLEOTIDE SEQUENCE [LARGE SCALE GENOMIC DNA]</scope>
    <source>
        <strain evidence="3 4">CCFEE 6328</strain>
    </source>
</reference>